<dbReference type="Gene3D" id="3.30.70.100">
    <property type="match status" value="1"/>
</dbReference>
<comment type="similarity">
    <text evidence="1">Belongs to the tpcK family.</text>
</comment>
<dbReference type="InterPro" id="IPR009799">
    <property type="entry name" value="EthD_dom"/>
</dbReference>
<comment type="caution">
    <text evidence="3">The sequence shown here is derived from an EMBL/GenBank/DDBJ whole genome shotgun (WGS) entry which is preliminary data.</text>
</comment>
<evidence type="ECO:0000313" key="3">
    <source>
        <dbReference type="EMBL" id="KAL1602632.1"/>
    </source>
</evidence>
<reference evidence="3 4" key="1">
    <citation type="submission" date="2024-02" db="EMBL/GenBank/DDBJ databases">
        <title>De novo assembly and annotation of 12 fungi associated with fruit tree decline syndrome in Ontario, Canada.</title>
        <authorList>
            <person name="Sulman M."/>
            <person name="Ellouze W."/>
            <person name="Ilyukhin E."/>
        </authorList>
    </citation>
    <scope>NUCLEOTIDE SEQUENCE [LARGE SCALE GENOMIC DNA]</scope>
    <source>
        <strain evidence="3 4">M42-189</strain>
    </source>
</reference>
<proteinExistence type="inferred from homology"/>
<accession>A0ABR3RE38</accession>
<evidence type="ECO:0000256" key="1">
    <source>
        <dbReference type="ARBA" id="ARBA00005986"/>
    </source>
</evidence>
<keyword evidence="4" id="KW-1185">Reference proteome</keyword>
<evidence type="ECO:0000259" key="2">
    <source>
        <dbReference type="Pfam" id="PF07110"/>
    </source>
</evidence>
<name>A0ABR3RE38_9PLEO</name>
<dbReference type="Pfam" id="PF07110">
    <property type="entry name" value="EthD"/>
    <property type="match status" value="1"/>
</dbReference>
<dbReference type="EMBL" id="JAKJXO020000007">
    <property type="protein sequence ID" value="KAL1602632.1"/>
    <property type="molecule type" value="Genomic_DNA"/>
</dbReference>
<sequence>MLVEDVSDLFRIGLMGVLIERYVQFHADREHRDAIQSLVDTGSVEVAPYDGIAEFHAKDAASVLKFINNAFGDDQIVRDQGYFVNEGIKLQVMAGYDTLIYGSKIETSGGTDGILPGDPRFNNAF</sequence>
<dbReference type="Proteomes" id="UP001521785">
    <property type="component" value="Unassembled WGS sequence"/>
</dbReference>
<evidence type="ECO:0000313" key="4">
    <source>
        <dbReference type="Proteomes" id="UP001521785"/>
    </source>
</evidence>
<gene>
    <name evidence="3" type="ORF">SLS60_006049</name>
</gene>
<organism evidence="3 4">
    <name type="scientific">Paraconiothyrium brasiliense</name>
    <dbReference type="NCBI Taxonomy" id="300254"/>
    <lineage>
        <taxon>Eukaryota</taxon>
        <taxon>Fungi</taxon>
        <taxon>Dikarya</taxon>
        <taxon>Ascomycota</taxon>
        <taxon>Pezizomycotina</taxon>
        <taxon>Dothideomycetes</taxon>
        <taxon>Pleosporomycetidae</taxon>
        <taxon>Pleosporales</taxon>
        <taxon>Massarineae</taxon>
        <taxon>Didymosphaeriaceae</taxon>
        <taxon>Paraconiothyrium</taxon>
    </lineage>
</organism>
<feature type="domain" description="EthD" evidence="2">
    <location>
        <begin position="15"/>
        <end position="85"/>
    </location>
</feature>
<protein>
    <recommendedName>
        <fullName evidence="2">EthD domain-containing protein</fullName>
    </recommendedName>
</protein>